<sequence length="56" mass="6251">MAAESKARKRQIAGTSPNDQDQQSPPGNVWQIGRFRINLGRIPEFLMLLLLAFVVA</sequence>
<protein>
    <submittedName>
        <fullName evidence="2">Uncharacterized protein</fullName>
    </submittedName>
</protein>
<dbReference type="OrthoDB" id="10334855at2759"/>
<dbReference type="Proteomes" id="UP000649617">
    <property type="component" value="Unassembled WGS sequence"/>
</dbReference>
<evidence type="ECO:0000313" key="3">
    <source>
        <dbReference type="Proteomes" id="UP000649617"/>
    </source>
</evidence>
<gene>
    <name evidence="2" type="ORF">SPIL2461_LOCUS13071</name>
</gene>
<evidence type="ECO:0000313" key="2">
    <source>
        <dbReference type="EMBL" id="CAE7504480.1"/>
    </source>
</evidence>
<dbReference type="AlphaFoldDB" id="A0A812SV38"/>
<keyword evidence="3" id="KW-1185">Reference proteome</keyword>
<name>A0A812SV38_SYMPI</name>
<comment type="caution">
    <text evidence="2">The sequence shown here is derived from an EMBL/GenBank/DDBJ whole genome shotgun (WGS) entry which is preliminary data.</text>
</comment>
<feature type="compositionally biased region" description="Polar residues" evidence="1">
    <location>
        <begin position="13"/>
        <end position="26"/>
    </location>
</feature>
<accession>A0A812SV38</accession>
<proteinExistence type="predicted"/>
<feature type="region of interest" description="Disordered" evidence="1">
    <location>
        <begin position="1"/>
        <end position="27"/>
    </location>
</feature>
<organism evidence="2 3">
    <name type="scientific">Symbiodinium pilosum</name>
    <name type="common">Dinoflagellate</name>
    <dbReference type="NCBI Taxonomy" id="2952"/>
    <lineage>
        <taxon>Eukaryota</taxon>
        <taxon>Sar</taxon>
        <taxon>Alveolata</taxon>
        <taxon>Dinophyceae</taxon>
        <taxon>Suessiales</taxon>
        <taxon>Symbiodiniaceae</taxon>
        <taxon>Symbiodinium</taxon>
    </lineage>
</organism>
<reference evidence="2" key="1">
    <citation type="submission" date="2021-02" db="EMBL/GenBank/DDBJ databases">
        <authorList>
            <person name="Dougan E. K."/>
            <person name="Rhodes N."/>
            <person name="Thang M."/>
            <person name="Chan C."/>
        </authorList>
    </citation>
    <scope>NUCLEOTIDE SEQUENCE</scope>
</reference>
<feature type="non-terminal residue" evidence="2">
    <location>
        <position position="1"/>
    </location>
</feature>
<evidence type="ECO:0000256" key="1">
    <source>
        <dbReference type="SAM" id="MobiDB-lite"/>
    </source>
</evidence>
<dbReference type="EMBL" id="CAJNIZ010027980">
    <property type="protein sequence ID" value="CAE7504480.1"/>
    <property type="molecule type" value="Genomic_DNA"/>
</dbReference>